<protein>
    <submittedName>
        <fullName evidence="5">Phosphoglycerate dehydrogenase</fullName>
    </submittedName>
</protein>
<dbReference type="InterPro" id="IPR006140">
    <property type="entry name" value="D-isomer_DH_NAD-bd"/>
</dbReference>
<evidence type="ECO:0000256" key="2">
    <source>
        <dbReference type="RuleBase" id="RU003719"/>
    </source>
</evidence>
<sequence length="311" mass="33640">MKVLVTCPPMLGMIDEFRPLFEKSGVDLHAAKVVQIMTEDELEALLPEFDGWIIGDDPASRKVLEAGAGGKLSAIVKWGVGVDNVDFKAAADLGLKSCNTPGVFGREVADLAMNYVGGLARHSFYIDRQIRNAGEWPKPAGISLAGKTVALVGYGDIGRSTATRLLAAEMILNVYDPAFSSEPTDTLRSKTWPEGLEEADFLVFTCPLVPATHHMFNDDILPLLKPGVRVVNVGRGPVIKESALIDALERGIVHSAALDVFEVEPLPVDSPLRAYPFNIFGSHNASNTRDAVRRVSLLAIERMFAFLGLEG</sequence>
<evidence type="ECO:0000259" key="3">
    <source>
        <dbReference type="Pfam" id="PF00389"/>
    </source>
</evidence>
<accession>A0A918UK92</accession>
<comment type="caution">
    <text evidence="5">The sequence shown here is derived from an EMBL/GenBank/DDBJ whole genome shotgun (WGS) entry which is preliminary data.</text>
</comment>
<dbReference type="AlphaFoldDB" id="A0A918UK92"/>
<dbReference type="Pfam" id="PF02826">
    <property type="entry name" value="2-Hacid_dh_C"/>
    <property type="match status" value="1"/>
</dbReference>
<dbReference type="SUPFAM" id="SSF52283">
    <property type="entry name" value="Formate/glycerate dehydrogenase catalytic domain-like"/>
    <property type="match status" value="1"/>
</dbReference>
<reference evidence="5" key="1">
    <citation type="journal article" date="2014" name="Int. J. Syst. Evol. Microbiol.">
        <title>Complete genome sequence of Corynebacterium casei LMG S-19264T (=DSM 44701T), isolated from a smear-ripened cheese.</title>
        <authorList>
            <consortium name="US DOE Joint Genome Institute (JGI-PGF)"/>
            <person name="Walter F."/>
            <person name="Albersmeier A."/>
            <person name="Kalinowski J."/>
            <person name="Ruckert C."/>
        </authorList>
    </citation>
    <scope>NUCLEOTIDE SEQUENCE</scope>
    <source>
        <strain evidence="5">KCTC 32255</strain>
    </source>
</reference>
<dbReference type="PANTHER" id="PTHR10996:SF283">
    <property type="entry name" value="GLYOXYLATE_HYDROXYPYRUVATE REDUCTASE B"/>
    <property type="match status" value="1"/>
</dbReference>
<proteinExistence type="inferred from homology"/>
<dbReference type="GO" id="GO:0051287">
    <property type="term" value="F:NAD binding"/>
    <property type="evidence" value="ECO:0007669"/>
    <property type="project" value="InterPro"/>
</dbReference>
<dbReference type="PANTHER" id="PTHR10996">
    <property type="entry name" value="2-HYDROXYACID DEHYDROGENASE-RELATED"/>
    <property type="match status" value="1"/>
</dbReference>
<dbReference type="GO" id="GO:0016618">
    <property type="term" value="F:hydroxypyruvate reductase [NAD(P)H] activity"/>
    <property type="evidence" value="ECO:0007669"/>
    <property type="project" value="TreeGrafter"/>
</dbReference>
<feature type="domain" description="D-isomer specific 2-hydroxyacid dehydrogenase catalytic" evidence="3">
    <location>
        <begin position="16"/>
        <end position="307"/>
    </location>
</feature>
<dbReference type="EMBL" id="BMZA01000024">
    <property type="protein sequence ID" value="GGZ15980.1"/>
    <property type="molecule type" value="Genomic_DNA"/>
</dbReference>
<evidence type="ECO:0000313" key="6">
    <source>
        <dbReference type="Proteomes" id="UP000648075"/>
    </source>
</evidence>
<dbReference type="InterPro" id="IPR036291">
    <property type="entry name" value="NAD(P)-bd_dom_sf"/>
</dbReference>
<dbReference type="GO" id="GO:0005829">
    <property type="term" value="C:cytosol"/>
    <property type="evidence" value="ECO:0007669"/>
    <property type="project" value="TreeGrafter"/>
</dbReference>
<gene>
    <name evidence="5" type="ORF">GCM10011614_33530</name>
</gene>
<dbReference type="Pfam" id="PF00389">
    <property type="entry name" value="2-Hacid_dh"/>
    <property type="match status" value="1"/>
</dbReference>
<feature type="domain" description="D-isomer specific 2-hydroxyacid dehydrogenase NAD-binding" evidence="4">
    <location>
        <begin position="118"/>
        <end position="285"/>
    </location>
</feature>
<evidence type="ECO:0000259" key="4">
    <source>
        <dbReference type="Pfam" id="PF02826"/>
    </source>
</evidence>
<dbReference type="Proteomes" id="UP000648075">
    <property type="component" value="Unassembled WGS sequence"/>
</dbReference>
<reference evidence="5" key="2">
    <citation type="submission" date="2020-09" db="EMBL/GenBank/DDBJ databases">
        <authorList>
            <person name="Sun Q."/>
            <person name="Kim S."/>
        </authorList>
    </citation>
    <scope>NUCLEOTIDE SEQUENCE</scope>
    <source>
        <strain evidence="5">KCTC 32255</strain>
    </source>
</reference>
<keyword evidence="1 2" id="KW-0560">Oxidoreductase</keyword>
<comment type="similarity">
    <text evidence="2">Belongs to the D-isomer specific 2-hydroxyacid dehydrogenase family.</text>
</comment>
<dbReference type="Gene3D" id="3.40.50.720">
    <property type="entry name" value="NAD(P)-binding Rossmann-like Domain"/>
    <property type="match status" value="2"/>
</dbReference>
<evidence type="ECO:0000256" key="1">
    <source>
        <dbReference type="ARBA" id="ARBA00023002"/>
    </source>
</evidence>
<keyword evidence="6" id="KW-1185">Reference proteome</keyword>
<name>A0A918UK92_9SPHN</name>
<dbReference type="GO" id="GO:0030267">
    <property type="term" value="F:glyoxylate reductase (NADPH) activity"/>
    <property type="evidence" value="ECO:0007669"/>
    <property type="project" value="TreeGrafter"/>
</dbReference>
<evidence type="ECO:0000313" key="5">
    <source>
        <dbReference type="EMBL" id="GGZ15980.1"/>
    </source>
</evidence>
<organism evidence="5 6">
    <name type="scientific">Novosphingobium colocasiae</name>
    <dbReference type="NCBI Taxonomy" id="1256513"/>
    <lineage>
        <taxon>Bacteria</taxon>
        <taxon>Pseudomonadati</taxon>
        <taxon>Pseudomonadota</taxon>
        <taxon>Alphaproteobacteria</taxon>
        <taxon>Sphingomonadales</taxon>
        <taxon>Sphingomonadaceae</taxon>
        <taxon>Novosphingobium</taxon>
    </lineage>
</organism>
<dbReference type="SUPFAM" id="SSF51735">
    <property type="entry name" value="NAD(P)-binding Rossmann-fold domains"/>
    <property type="match status" value="1"/>
</dbReference>
<dbReference type="InterPro" id="IPR006139">
    <property type="entry name" value="D-isomer_2_OHA_DH_cat_dom"/>
</dbReference>
<dbReference type="InterPro" id="IPR050223">
    <property type="entry name" value="D-isomer_2-hydroxyacid_DH"/>
</dbReference>